<sequence length="72" mass="8686">MFIDFEEKSVIANKFIEYYSKEKACKKIDAELNQFEAIAIESRVYRICDVYKIVKVITKEWNFVPEEMKLLR</sequence>
<name>F4MM18_9BACT</name>
<gene>
    <name evidence="1" type="ORF">S3_858_0010</name>
    <name evidence="2" type="ORF">S3_891_0009</name>
    <name evidence="3" type="ORF">S3_892_0002</name>
</gene>
<dbReference type="AlphaFoldDB" id="F4MM18"/>
<dbReference type="EMBL" id="FQ032813">
    <property type="protein sequence ID" value="CBL87210.1"/>
    <property type="molecule type" value="Genomic_DNA"/>
</dbReference>
<reference evidence="1" key="2">
    <citation type="journal article" date="2012" name="Environ. Microbiol.">
        <title>Genomic content of uncultured Bacteroidetes from contrasting oceanic provinces in the North Atlantic Ocean.</title>
        <authorList>
            <person name="Gomez-Pereira P.R."/>
            <person name="Schuler M."/>
            <person name="Fuchs B.M."/>
            <person name="Bennke C."/>
            <person name="Teeling H."/>
            <person name="Waldmann J."/>
            <person name="Richter M."/>
            <person name="Barbe V."/>
            <person name="Bataille E."/>
            <person name="Glockner F.O."/>
            <person name="Amann R."/>
        </authorList>
    </citation>
    <scope>NUCLEOTIDE SEQUENCE</scope>
</reference>
<accession>F4MM18</accession>
<reference evidence="1" key="1">
    <citation type="submission" date="2010-05" db="EMBL/GenBank/DDBJ databases">
        <authorList>
            <person name="Genoscope - CEA"/>
        </authorList>
    </citation>
    <scope>NUCLEOTIDE SEQUENCE</scope>
</reference>
<evidence type="ECO:0000313" key="3">
    <source>
        <dbReference type="EMBL" id="CBL87210.1"/>
    </source>
</evidence>
<evidence type="ECO:0000313" key="1">
    <source>
        <dbReference type="EMBL" id="CBL87159.1"/>
    </source>
</evidence>
<proteinExistence type="predicted"/>
<dbReference type="EMBL" id="FQ032810">
    <property type="protein sequence ID" value="CBL87159.1"/>
    <property type="molecule type" value="Genomic_DNA"/>
</dbReference>
<dbReference type="Gene3D" id="1.10.287.10">
    <property type="entry name" value="S15/NS1, RNA-binding"/>
    <property type="match status" value="1"/>
</dbReference>
<protein>
    <submittedName>
        <fullName evidence="1">Uncharacterized protein</fullName>
    </submittedName>
</protein>
<organism evidence="1">
    <name type="scientific">uncultured Sphingobacteriia bacterium</name>
    <dbReference type="NCBI Taxonomy" id="246143"/>
    <lineage>
        <taxon>Bacteria</taxon>
        <taxon>Pseudomonadati</taxon>
        <taxon>Bacteroidota</taxon>
        <taxon>Sphingobacteriia</taxon>
        <taxon>environmental samples</taxon>
    </lineage>
</organism>
<evidence type="ECO:0000313" key="2">
    <source>
        <dbReference type="EMBL" id="CBL87201.1"/>
    </source>
</evidence>
<dbReference type="EMBL" id="FQ032812">
    <property type="protein sequence ID" value="CBL87201.1"/>
    <property type="molecule type" value="Genomic_DNA"/>
</dbReference>